<dbReference type="EMBL" id="VWMK01000001">
    <property type="protein sequence ID" value="KAA3770620.1"/>
    <property type="molecule type" value="Genomic_DNA"/>
</dbReference>
<evidence type="ECO:0000256" key="2">
    <source>
        <dbReference type="ARBA" id="ARBA00022729"/>
    </source>
</evidence>
<evidence type="ECO:0000313" key="10">
    <source>
        <dbReference type="Proteomes" id="UP000422221"/>
    </source>
</evidence>
<keyword evidence="2 5" id="KW-0732">Signal</keyword>
<keyword evidence="3" id="KW-0378">Hydrolase</keyword>
<dbReference type="Proteomes" id="UP000422221">
    <property type="component" value="Unassembled WGS sequence"/>
</dbReference>
<evidence type="ECO:0000256" key="4">
    <source>
        <dbReference type="ARBA" id="ARBA00023085"/>
    </source>
</evidence>
<feature type="domain" description="SbsA Ig-like" evidence="7">
    <location>
        <begin position="672"/>
        <end position="766"/>
    </location>
</feature>
<dbReference type="GO" id="GO:0009279">
    <property type="term" value="C:cell outer membrane"/>
    <property type="evidence" value="ECO:0007669"/>
    <property type="project" value="TreeGrafter"/>
</dbReference>
<gene>
    <name evidence="9" type="ORF">F3F73_01330</name>
</gene>
<dbReference type="Pfam" id="PF01095">
    <property type="entry name" value="Pectinesterase"/>
    <property type="match status" value="1"/>
</dbReference>
<dbReference type="InterPro" id="IPR012334">
    <property type="entry name" value="Pectin_lyas_fold"/>
</dbReference>
<feature type="domain" description="Bacterial repeat" evidence="8">
    <location>
        <begin position="338"/>
        <end position="406"/>
    </location>
</feature>
<sequence length="1262" mass="137756">MRTHFLLCFLFLFSYLGATEISVDPITFNDAYTNAGDGDVLLLEPGIYASSVTFPSGKTITLKSASATELPEIRFGVSGNDEAIMNGGLIFDGLKIVPSGDYFISVDKVGDIAAIRVLNCTIESVNRCFIRTNNNGYSIGEIEFANCIIRNCGDKGWNFLYPKHIVRKVSVRNSTLYNYPGGESFFLANASDTDNVMEFLFENNTVYKWAKSSDRALCKTSKNYSVNSNYVFRNNIIAEPGVAGQTPSLLEATGGNVIGENNLIVNYGGYKVSNAVSQQVNDLTLEGLGLSALSFPDPDNGDFTILSGSPLATAGVDGQCVGDPRWIKSLGDAVHVETAALPEEAGSVSPVSIAVEKGDNATFTATSNYGFRFKLWQDGSGKTLSTENPATLQIDKDMKVVAVFDAMDMQTLTVNLTGDGAKWGKVTLSPEAEGNRYEKGTIVTVTIVNNPVTSFMYWEDQSSEVSRQVIMDADRELTAAFDVIPFIVGWDFAVSEPRGNRPGDYYYQTDNTGNLSLYNYDGSSTNWGGSNRTFGGVTYDCARRYTAAADIKTAPRYFQAKFSAREYNNIHVKSMIAADNECVHKLQKMQYSTDGTTFFDLATIDMTGKISTEWIACDAVLPVTLTEEEKSTIYIRWIPDLSSELLGQPADDATEGFYLANLFVYADPNDADPEPPVLLSTTPVEGSSTASANGTITFTFDKKVKAGTVPVVFNGETITPVFGSKTASYTYKNLSYGTQYEFVLPEGAVTNLVGNSFPGVTLHFSTVPRPDPIARVFDAIVAADGTGDYTTVQAAIDAAPAGRSMPWLIFVKNGSYREQVIVPKEKSFIHLIGQDKEKTIIHHKLNVGGKPAEGDNDEFWKYSVHNPASEVYQFEGTVVKINATDFYSENISYVNDWGIDSQAGPQALAMSTQNDRSAFFNCKFRSYQDTWMTSSANDNNHRTYVTDCWLEGAVDYFYGGGNAYVEKTTFYNLRSGAVIVAPSHGAGTRWGYIFDHCTVDGNASAADGKQKLGRPWHNSPITVYLNTTMNIPIAPEGWTDMGAVPALFAEYNSMDKDGNPIDLNNRKTTYTHGDGQTGSCKAVLTAEEVVKYTYENVICENDNWNPRMFMEKVDKPDDLVLDGEQLSWKASRYAICYLVFCDDEMIGMTKDTFFNVPASGKDASAYQVKAANEYGSLSEPATASKGTGVRNETVDNRLQVLINGNELSVLGVSAGVPVILASVDGCVVRSMTSTSDKVTLILPSLKGVFVLKAGDRSVKIMF</sequence>
<feature type="chain" id="PRO_5029742095" evidence="5">
    <location>
        <begin position="19"/>
        <end position="1262"/>
    </location>
</feature>
<proteinExistence type="inferred from homology"/>
<dbReference type="SUPFAM" id="SSF51126">
    <property type="entry name" value="Pectin lyase-like"/>
    <property type="match status" value="2"/>
</dbReference>
<reference evidence="9 10" key="1">
    <citation type="journal article" date="2019" name="Nat. Med.">
        <title>A library of human gut bacterial isolates paired with longitudinal multiomics data enables mechanistic microbiome research.</title>
        <authorList>
            <person name="Poyet M."/>
            <person name="Groussin M."/>
            <person name="Gibbons S.M."/>
            <person name="Avila-Pacheco J."/>
            <person name="Jiang X."/>
            <person name="Kearney S.M."/>
            <person name="Perrotta A.R."/>
            <person name="Berdy B."/>
            <person name="Zhao S."/>
            <person name="Lieberman T.D."/>
            <person name="Swanson P.K."/>
            <person name="Smith M."/>
            <person name="Roesemann S."/>
            <person name="Alexander J.E."/>
            <person name="Rich S.A."/>
            <person name="Livny J."/>
            <person name="Vlamakis H."/>
            <person name="Clish C."/>
            <person name="Bullock K."/>
            <person name="Deik A."/>
            <person name="Scott J."/>
            <person name="Pierce K.A."/>
            <person name="Xavier R.J."/>
            <person name="Alm E.J."/>
        </authorList>
    </citation>
    <scope>NUCLEOTIDE SEQUENCE [LARGE SCALE GENOMIC DNA]</scope>
    <source>
        <strain evidence="9 10">BIOML-A10</strain>
    </source>
</reference>
<protein>
    <submittedName>
        <fullName evidence="9">DUF5123 domain-containing protein</fullName>
    </submittedName>
</protein>
<evidence type="ECO:0000259" key="8">
    <source>
        <dbReference type="Pfam" id="PF18998"/>
    </source>
</evidence>
<evidence type="ECO:0000256" key="5">
    <source>
        <dbReference type="SAM" id="SignalP"/>
    </source>
</evidence>
<accession>A0A7J4XPD6</accession>
<dbReference type="PANTHER" id="PTHR31321:SF57">
    <property type="entry name" value="PECTINESTERASE 53-RELATED"/>
    <property type="match status" value="1"/>
</dbReference>
<organism evidence="9 10">
    <name type="scientific">Bacteroides salyersiae</name>
    <dbReference type="NCBI Taxonomy" id="291644"/>
    <lineage>
        <taxon>Bacteria</taxon>
        <taxon>Pseudomonadati</taxon>
        <taxon>Bacteroidota</taxon>
        <taxon>Bacteroidia</taxon>
        <taxon>Bacteroidales</taxon>
        <taxon>Bacteroidaceae</taxon>
        <taxon>Bacteroides</taxon>
    </lineage>
</organism>
<comment type="similarity">
    <text evidence="1">Belongs to the pectinesterase family.</text>
</comment>
<evidence type="ECO:0000313" key="9">
    <source>
        <dbReference type="EMBL" id="KAA3770620.1"/>
    </source>
</evidence>
<dbReference type="InterPro" id="IPR044060">
    <property type="entry name" value="Bacterial_rp_domain"/>
</dbReference>
<evidence type="ECO:0000259" key="6">
    <source>
        <dbReference type="Pfam" id="PF01095"/>
    </source>
</evidence>
<evidence type="ECO:0000259" key="7">
    <source>
        <dbReference type="Pfam" id="PF13205"/>
    </source>
</evidence>
<dbReference type="InterPro" id="IPR011050">
    <property type="entry name" value="Pectin_lyase_fold/virulence"/>
</dbReference>
<dbReference type="GO" id="GO:0030599">
    <property type="term" value="F:pectinesterase activity"/>
    <property type="evidence" value="ECO:0007669"/>
    <property type="project" value="InterPro"/>
</dbReference>
<dbReference type="AlphaFoldDB" id="A0A7J4XPD6"/>
<dbReference type="Gene3D" id="2.160.20.10">
    <property type="entry name" value="Single-stranded right-handed beta-helix, Pectin lyase-like"/>
    <property type="match status" value="1"/>
</dbReference>
<dbReference type="InterPro" id="IPR032812">
    <property type="entry name" value="SbsA_Ig"/>
</dbReference>
<evidence type="ECO:0000256" key="3">
    <source>
        <dbReference type="ARBA" id="ARBA00022801"/>
    </source>
</evidence>
<dbReference type="RefSeq" id="WP_149986376.1">
    <property type="nucleotide sequence ID" value="NZ_JADNPJ010000001.1"/>
</dbReference>
<comment type="caution">
    <text evidence="9">The sequence shown here is derived from an EMBL/GenBank/DDBJ whole genome shotgun (WGS) entry which is preliminary data.</text>
</comment>
<dbReference type="Pfam" id="PF13205">
    <property type="entry name" value="Big_5"/>
    <property type="match status" value="1"/>
</dbReference>
<dbReference type="PANTHER" id="PTHR31321">
    <property type="entry name" value="ACYL-COA THIOESTER HYDROLASE YBHC-RELATED"/>
    <property type="match status" value="1"/>
</dbReference>
<feature type="domain" description="Pectinesterase catalytic" evidence="6">
    <location>
        <begin position="778"/>
        <end position="1066"/>
    </location>
</feature>
<dbReference type="GO" id="GO:0042545">
    <property type="term" value="P:cell wall modification"/>
    <property type="evidence" value="ECO:0007669"/>
    <property type="project" value="InterPro"/>
</dbReference>
<dbReference type="InterPro" id="IPR000070">
    <property type="entry name" value="Pectinesterase_cat"/>
</dbReference>
<name>A0A7J4XPD6_9BACE</name>
<feature type="domain" description="Bacterial repeat" evidence="8">
    <location>
        <begin position="421"/>
        <end position="484"/>
    </location>
</feature>
<keyword evidence="4" id="KW-0063">Aspartyl esterase</keyword>
<feature type="signal peptide" evidence="5">
    <location>
        <begin position="1"/>
        <end position="18"/>
    </location>
</feature>
<dbReference type="Pfam" id="PF18998">
    <property type="entry name" value="Flg_new_2"/>
    <property type="match status" value="2"/>
</dbReference>
<evidence type="ECO:0000256" key="1">
    <source>
        <dbReference type="ARBA" id="ARBA00008891"/>
    </source>
</evidence>